<dbReference type="GO" id="GO:0032259">
    <property type="term" value="P:methylation"/>
    <property type="evidence" value="ECO:0007669"/>
    <property type="project" value="UniProtKB-KW"/>
</dbReference>
<reference evidence="2 3" key="1">
    <citation type="submission" date="2020-08" db="EMBL/GenBank/DDBJ databases">
        <title>Genomic Encyclopedia of Type Strains, Phase III (KMG-III): the genomes of soil and plant-associated and newly described type strains.</title>
        <authorList>
            <person name="Whitman W."/>
        </authorList>
    </citation>
    <scope>NUCLEOTIDE SEQUENCE [LARGE SCALE GENOMIC DNA]</scope>
    <source>
        <strain evidence="2 3">CECT 3226</strain>
    </source>
</reference>
<keyword evidence="2" id="KW-0489">Methyltransferase</keyword>
<dbReference type="AlphaFoldDB" id="A0A7W8BN02"/>
<sequence>MSGGGQTAAQGEYHRELFPAWHDWETTVGRIADFTGQTGPSGLLGLDQMGHFGPHGCDRVADAVAAHRPAGPAGTPLRLVELGSGFGGALRYLVDALTARGVVVGEAVGVDLVPEHCEVSARITASQGRSNVTEVCASADAVPLSDGEVDAVVVTGSMPHFPDPAAVLREAARLLADGGVLVVTEEVSLCAAGEAPAPAFRRFHPEGVFFLTDVEERRTQFAAAGLDLVADVDVSEWAAQLVAERLRALRLFRGSLDSILGADSADRVVGTLDSALAEYRAERLLPRLFVARKV</sequence>
<dbReference type="Proteomes" id="UP000568022">
    <property type="component" value="Unassembled WGS sequence"/>
</dbReference>
<evidence type="ECO:0000313" key="3">
    <source>
        <dbReference type="Proteomes" id="UP000568022"/>
    </source>
</evidence>
<dbReference type="CDD" id="cd02440">
    <property type="entry name" value="AdoMet_MTases"/>
    <property type="match status" value="1"/>
</dbReference>
<organism evidence="2 3">
    <name type="scientific">Streptomyces griseoloalbus</name>
    <dbReference type="NCBI Taxonomy" id="67303"/>
    <lineage>
        <taxon>Bacteria</taxon>
        <taxon>Bacillati</taxon>
        <taxon>Actinomycetota</taxon>
        <taxon>Actinomycetes</taxon>
        <taxon>Kitasatosporales</taxon>
        <taxon>Streptomycetaceae</taxon>
        <taxon>Streptomyces</taxon>
    </lineage>
</organism>
<dbReference type="GO" id="GO:0008757">
    <property type="term" value="F:S-adenosylmethionine-dependent methyltransferase activity"/>
    <property type="evidence" value="ECO:0007669"/>
    <property type="project" value="InterPro"/>
</dbReference>
<evidence type="ECO:0000313" key="2">
    <source>
        <dbReference type="EMBL" id="MBB5124888.1"/>
    </source>
</evidence>
<evidence type="ECO:0000259" key="1">
    <source>
        <dbReference type="Pfam" id="PF08241"/>
    </source>
</evidence>
<feature type="domain" description="Methyltransferase type 11" evidence="1">
    <location>
        <begin position="81"/>
        <end position="183"/>
    </location>
</feature>
<dbReference type="InterPro" id="IPR013216">
    <property type="entry name" value="Methyltransf_11"/>
</dbReference>
<name>A0A7W8BN02_9ACTN</name>
<dbReference type="SUPFAM" id="SSF53335">
    <property type="entry name" value="S-adenosyl-L-methionine-dependent methyltransferases"/>
    <property type="match status" value="1"/>
</dbReference>
<dbReference type="InterPro" id="IPR050508">
    <property type="entry name" value="Methyltransf_Superfamily"/>
</dbReference>
<keyword evidence="2" id="KW-0808">Transferase</keyword>
<dbReference type="EMBL" id="JACHJE010000003">
    <property type="protein sequence ID" value="MBB5124888.1"/>
    <property type="molecule type" value="Genomic_DNA"/>
</dbReference>
<dbReference type="Gene3D" id="3.40.50.150">
    <property type="entry name" value="Vaccinia Virus protein VP39"/>
    <property type="match status" value="1"/>
</dbReference>
<dbReference type="Pfam" id="PF08241">
    <property type="entry name" value="Methyltransf_11"/>
    <property type="match status" value="1"/>
</dbReference>
<dbReference type="InterPro" id="IPR029063">
    <property type="entry name" value="SAM-dependent_MTases_sf"/>
</dbReference>
<dbReference type="PANTHER" id="PTHR42912:SF93">
    <property type="entry name" value="N6-ADENOSINE-METHYLTRANSFERASE TMT1A"/>
    <property type="match status" value="1"/>
</dbReference>
<proteinExistence type="predicted"/>
<accession>A0A7W8BN02</accession>
<protein>
    <submittedName>
        <fullName evidence="2">SAM-dependent methyltransferase</fullName>
    </submittedName>
</protein>
<dbReference type="PANTHER" id="PTHR42912">
    <property type="entry name" value="METHYLTRANSFERASE"/>
    <property type="match status" value="1"/>
</dbReference>
<comment type="caution">
    <text evidence="2">The sequence shown here is derived from an EMBL/GenBank/DDBJ whole genome shotgun (WGS) entry which is preliminary data.</text>
</comment>
<keyword evidence="3" id="KW-1185">Reference proteome</keyword>
<gene>
    <name evidence="2" type="ORF">FHS32_001620</name>
</gene>